<name>A0A1C3KJ31_PLAOA</name>
<accession>A0A1C3KJ31</accession>
<evidence type="ECO:0000313" key="2">
    <source>
        <dbReference type="Proteomes" id="UP000243200"/>
    </source>
</evidence>
<protein>
    <submittedName>
        <fullName evidence="1">PIR protein</fullName>
    </submittedName>
</protein>
<evidence type="ECO:0000313" key="1">
    <source>
        <dbReference type="EMBL" id="SBT73856.1"/>
    </source>
</evidence>
<proteinExistence type="predicted"/>
<dbReference type="OrthoDB" id="384321at2759"/>
<dbReference type="AlphaFoldDB" id="A0A1C3KJ31"/>
<dbReference type="EMBL" id="FLRJ01000533">
    <property type="protein sequence ID" value="SBT73856.1"/>
    <property type="molecule type" value="Genomic_DNA"/>
</dbReference>
<dbReference type="VEuPathDB" id="PlasmoDB:PocGH01_00099000"/>
<dbReference type="Pfam" id="PF05795">
    <property type="entry name" value="Plasmodium_Vir"/>
    <property type="match status" value="1"/>
</dbReference>
<gene>
    <name evidence="1" type="primary">PowCR01_000159900</name>
    <name evidence="1" type="ORF">POWCR01_000159900</name>
</gene>
<organism evidence="1 2">
    <name type="scientific">Plasmodium ovale</name>
    <name type="common">malaria parasite P. ovale</name>
    <dbReference type="NCBI Taxonomy" id="36330"/>
    <lineage>
        <taxon>Eukaryota</taxon>
        <taxon>Sar</taxon>
        <taxon>Alveolata</taxon>
        <taxon>Apicomplexa</taxon>
        <taxon>Aconoidasida</taxon>
        <taxon>Haemosporida</taxon>
        <taxon>Plasmodiidae</taxon>
        <taxon>Plasmodium</taxon>
        <taxon>Plasmodium (Plasmodium)</taxon>
    </lineage>
</organism>
<dbReference type="InterPro" id="IPR008780">
    <property type="entry name" value="Plasmodium_Vir"/>
</dbReference>
<dbReference type="Proteomes" id="UP000243200">
    <property type="component" value="Unassembled WGS sequence"/>
</dbReference>
<dbReference type="VEuPathDB" id="PlasmoDB:POWCR01_000159900"/>
<reference evidence="1 2" key="1">
    <citation type="submission" date="2016-06" db="EMBL/GenBank/DDBJ databases">
        <authorList>
            <consortium name="Pathogen Informatics"/>
        </authorList>
    </citation>
    <scope>NUCLEOTIDE SEQUENCE [LARGE SCALE GENOMIC DNA]</scope>
</reference>
<sequence>MDDCKDTLKLLMIYNIYEGFNKPKQVDGNNEQCEQLHKQLPNYPIFNSLCYKLSRNLVDVCIVLRDENENTGSCVHLNYWLYDYLIRNDILDNIENISKSKVIEKLPQLWNATNFNKKCDLTQYDISVSDFNLMKILYDYSFNYLSIDGIKDDEIDNECKRNYCTYINIIINFFKSANTQCDTIPNKSYCTIYNEIRDKKNPDNLYATLKCTEQDIDNELGHLQNFISKELLLSLPNSEAYIFSDETSAETTPNVASKIGFSLFVIFVISLFLSYKFTPMGSVLRTIIRSKLNSSSFPREKLKLQLLKHNEEFEDEKLHNNEHNISYLPFGNG</sequence>